<dbReference type="PANTHER" id="PTHR28607:SF4">
    <property type="entry name" value="TRANSMEMBRANE PROTEIN"/>
    <property type="match status" value="1"/>
</dbReference>
<feature type="compositionally biased region" description="Basic and acidic residues" evidence="8">
    <location>
        <begin position="35"/>
        <end position="56"/>
    </location>
</feature>
<dbReference type="GO" id="GO:0016020">
    <property type="term" value="C:membrane"/>
    <property type="evidence" value="ECO:0007669"/>
    <property type="project" value="UniProtKB-SubCell"/>
</dbReference>
<evidence type="ECO:0000256" key="1">
    <source>
        <dbReference type="ARBA" id="ARBA00004479"/>
    </source>
</evidence>
<dbReference type="STRING" id="6573.A0A210PYR5"/>
<dbReference type="InterPro" id="IPR009565">
    <property type="entry name" value="FAM174-like"/>
</dbReference>
<dbReference type="OrthoDB" id="5917722at2759"/>
<feature type="transmembrane region" description="Helical" evidence="9">
    <location>
        <begin position="86"/>
        <end position="105"/>
    </location>
</feature>
<accession>A0A210PYR5</accession>
<evidence type="ECO:0000256" key="5">
    <source>
        <dbReference type="ARBA" id="ARBA00022989"/>
    </source>
</evidence>
<keyword evidence="4 10" id="KW-0732">Signal</keyword>
<dbReference type="Proteomes" id="UP000242188">
    <property type="component" value="Unassembled WGS sequence"/>
</dbReference>
<evidence type="ECO:0000256" key="8">
    <source>
        <dbReference type="SAM" id="MobiDB-lite"/>
    </source>
</evidence>
<evidence type="ECO:0000256" key="10">
    <source>
        <dbReference type="SAM" id="SignalP"/>
    </source>
</evidence>
<comment type="caution">
    <text evidence="11">The sequence shown here is derived from an EMBL/GenBank/DDBJ whole genome shotgun (WGS) entry which is preliminary data.</text>
</comment>
<name>A0A210PYR5_MIZYE</name>
<dbReference type="PANTHER" id="PTHR28607">
    <property type="entry name" value="EXPRESSED PROTEIN"/>
    <property type="match status" value="1"/>
</dbReference>
<evidence type="ECO:0000256" key="2">
    <source>
        <dbReference type="ARBA" id="ARBA00006986"/>
    </source>
</evidence>
<dbReference type="EMBL" id="NEDP02005378">
    <property type="protein sequence ID" value="OWF41622.1"/>
    <property type="molecule type" value="Genomic_DNA"/>
</dbReference>
<keyword evidence="7" id="KW-0325">Glycoprotein</keyword>
<proteinExistence type="inferred from homology"/>
<organism evidence="11 12">
    <name type="scientific">Mizuhopecten yessoensis</name>
    <name type="common">Japanese scallop</name>
    <name type="synonym">Patinopecten yessoensis</name>
    <dbReference type="NCBI Taxonomy" id="6573"/>
    <lineage>
        <taxon>Eukaryota</taxon>
        <taxon>Metazoa</taxon>
        <taxon>Spiralia</taxon>
        <taxon>Lophotrochozoa</taxon>
        <taxon>Mollusca</taxon>
        <taxon>Bivalvia</taxon>
        <taxon>Autobranchia</taxon>
        <taxon>Pteriomorphia</taxon>
        <taxon>Pectinida</taxon>
        <taxon>Pectinoidea</taxon>
        <taxon>Pectinidae</taxon>
        <taxon>Mizuhopecten</taxon>
    </lineage>
</organism>
<evidence type="ECO:0000256" key="6">
    <source>
        <dbReference type="ARBA" id="ARBA00023136"/>
    </source>
</evidence>
<evidence type="ECO:0000256" key="7">
    <source>
        <dbReference type="ARBA" id="ARBA00023180"/>
    </source>
</evidence>
<feature type="signal peptide" evidence="10">
    <location>
        <begin position="1"/>
        <end position="27"/>
    </location>
</feature>
<sequence>MDFRRHVLIVLVLFVCLVVVQNQAASASNDDSDVDINKRDSTKKSTTETVKPEVSKDNSTSNGTDPNDDGFFGTIVENKDMLLRTLYVLIGVTSVVILYFVFRAWRIRGRRSKSRKYGLITTRGSDLEMAPLDADDEDEDMTVFEMNDRHK</sequence>
<reference evidence="11 12" key="1">
    <citation type="journal article" date="2017" name="Nat. Ecol. Evol.">
        <title>Scallop genome provides insights into evolution of bilaterian karyotype and development.</title>
        <authorList>
            <person name="Wang S."/>
            <person name="Zhang J."/>
            <person name="Jiao W."/>
            <person name="Li J."/>
            <person name="Xun X."/>
            <person name="Sun Y."/>
            <person name="Guo X."/>
            <person name="Huan P."/>
            <person name="Dong B."/>
            <person name="Zhang L."/>
            <person name="Hu X."/>
            <person name="Sun X."/>
            <person name="Wang J."/>
            <person name="Zhao C."/>
            <person name="Wang Y."/>
            <person name="Wang D."/>
            <person name="Huang X."/>
            <person name="Wang R."/>
            <person name="Lv J."/>
            <person name="Li Y."/>
            <person name="Zhang Z."/>
            <person name="Liu B."/>
            <person name="Lu W."/>
            <person name="Hui Y."/>
            <person name="Liang J."/>
            <person name="Zhou Z."/>
            <person name="Hou R."/>
            <person name="Li X."/>
            <person name="Liu Y."/>
            <person name="Li H."/>
            <person name="Ning X."/>
            <person name="Lin Y."/>
            <person name="Zhao L."/>
            <person name="Xing Q."/>
            <person name="Dou J."/>
            <person name="Li Y."/>
            <person name="Mao J."/>
            <person name="Guo H."/>
            <person name="Dou H."/>
            <person name="Li T."/>
            <person name="Mu C."/>
            <person name="Jiang W."/>
            <person name="Fu Q."/>
            <person name="Fu X."/>
            <person name="Miao Y."/>
            <person name="Liu J."/>
            <person name="Yu Q."/>
            <person name="Li R."/>
            <person name="Liao H."/>
            <person name="Li X."/>
            <person name="Kong Y."/>
            <person name="Jiang Z."/>
            <person name="Chourrout D."/>
            <person name="Li R."/>
            <person name="Bao Z."/>
        </authorList>
    </citation>
    <scope>NUCLEOTIDE SEQUENCE [LARGE SCALE GENOMIC DNA]</scope>
    <source>
        <strain evidence="11 12">PY_sf001</strain>
    </source>
</reference>
<feature type="chain" id="PRO_5013165869" evidence="10">
    <location>
        <begin position="28"/>
        <end position="151"/>
    </location>
</feature>
<evidence type="ECO:0000256" key="9">
    <source>
        <dbReference type="SAM" id="Phobius"/>
    </source>
</evidence>
<evidence type="ECO:0000313" key="12">
    <source>
        <dbReference type="Proteomes" id="UP000242188"/>
    </source>
</evidence>
<evidence type="ECO:0000256" key="4">
    <source>
        <dbReference type="ARBA" id="ARBA00022729"/>
    </source>
</evidence>
<comment type="subcellular location">
    <subcellularLocation>
        <location evidence="1">Membrane</location>
        <topology evidence="1">Single-pass type I membrane protein</topology>
    </subcellularLocation>
</comment>
<protein>
    <submittedName>
        <fullName evidence="11">Membrane protein C19orf24</fullName>
    </submittedName>
</protein>
<keyword evidence="5 9" id="KW-1133">Transmembrane helix</keyword>
<evidence type="ECO:0000256" key="3">
    <source>
        <dbReference type="ARBA" id="ARBA00022692"/>
    </source>
</evidence>
<gene>
    <name evidence="11" type="ORF">KP79_PYT02160</name>
</gene>
<keyword evidence="3 9" id="KW-0812">Transmembrane</keyword>
<dbReference type="AlphaFoldDB" id="A0A210PYR5"/>
<comment type="similarity">
    <text evidence="2">Belongs to the FAM174 family.</text>
</comment>
<evidence type="ECO:0000313" key="11">
    <source>
        <dbReference type="EMBL" id="OWF41622.1"/>
    </source>
</evidence>
<keyword evidence="12" id="KW-1185">Reference proteome</keyword>
<dbReference type="Pfam" id="PF06679">
    <property type="entry name" value="DUF1180"/>
    <property type="match status" value="1"/>
</dbReference>
<feature type="region of interest" description="Disordered" evidence="8">
    <location>
        <begin position="29"/>
        <end position="69"/>
    </location>
</feature>
<keyword evidence="6 9" id="KW-0472">Membrane</keyword>